<dbReference type="SUPFAM" id="SSF50044">
    <property type="entry name" value="SH3-domain"/>
    <property type="match status" value="1"/>
</dbReference>
<dbReference type="InterPro" id="IPR050716">
    <property type="entry name" value="MAGUK"/>
</dbReference>
<name>A0A158R4K5_9BILA</name>
<sequence length="663" mass="75286">MEVVASPAAINNNQTNTKAVSSPQTVNEQNSLLQGSFDVADNGGQNVLSNVTDADQQRERLRKYEKDLKKRKELDEQRAREQAFLRASLRGSKKLQSLENGSRKKLEISSANSTKENIDAVGYSNKCYVTSDMSYPDDLTLSQNETIPLEQVMRSANRVANHLENNEKRDEESKLIRDYFRQADVQKAIEATALQQNNFALNHQKVPSSSSFNDFGKCEMQGNLKIIRFQKCDDTYLGATVRNEGERVVVGRVIKGGIADRSHLLHEGDELIEANGQDLRGRSVAEVCDILSSISGELTLIVVPNEQVLVDEEKDSPIVYQHMRALFDYDPEDDYYVPCKELALKFQRGDILHVINMSDENWWQAYRDGDDPSSSLAGLIPSTAFQRQVIIYNRELERENELVGKHKNFFGCVKKKSSKMRSNISSDFFNSADEIIEDGTELLTYESVSLYLSKSGRKRPIVLCGPEGVGCLELRQRLVESDKDKYGSAVPYTTRPKMPGELDGIHYHFVTKQKFQEDAKAGKFIEYGEFQKHWYGTSIASIQAVVDRSKICLLTLKSENLKALRKTSLMPFVIFIAPPSLQQLRRQKELLGQHGIRDEQLKQILHEGKLMEQEYGHLFDRIMVNVDLDKSLAELKDTVHRLETEPQWVPSFWISGNNSIAVR</sequence>
<evidence type="ECO:0000256" key="3">
    <source>
        <dbReference type="PROSITE-ProRule" id="PRU00192"/>
    </source>
</evidence>
<feature type="domain" description="SH3" evidence="5">
    <location>
        <begin position="318"/>
        <end position="390"/>
    </location>
</feature>
<dbReference type="InterPro" id="IPR008144">
    <property type="entry name" value="Guanylate_kin-like_dom"/>
</dbReference>
<evidence type="ECO:0000259" key="6">
    <source>
        <dbReference type="PROSITE" id="PS50052"/>
    </source>
</evidence>
<dbReference type="STRING" id="451379.A0A158R4K5"/>
<dbReference type="Pfam" id="PF00625">
    <property type="entry name" value="Guanylate_kin"/>
    <property type="match status" value="1"/>
</dbReference>
<dbReference type="Gene3D" id="2.30.42.10">
    <property type="match status" value="1"/>
</dbReference>
<dbReference type="SMART" id="SM00228">
    <property type="entry name" value="PDZ"/>
    <property type="match status" value="1"/>
</dbReference>
<dbReference type="SMART" id="SM00326">
    <property type="entry name" value="SH3"/>
    <property type="match status" value="1"/>
</dbReference>
<protein>
    <submittedName>
        <fullName evidence="9">MAGUK p55 subfamily member 5</fullName>
    </submittedName>
</protein>
<evidence type="ECO:0000259" key="5">
    <source>
        <dbReference type="PROSITE" id="PS50002"/>
    </source>
</evidence>
<proteinExistence type="inferred from homology"/>
<dbReference type="InterPro" id="IPR008145">
    <property type="entry name" value="GK/Ca_channel_bsu"/>
</dbReference>
<dbReference type="PANTHER" id="PTHR23122">
    <property type="entry name" value="MEMBRANE-ASSOCIATED GUANYLATE KINASE MAGUK"/>
    <property type="match status" value="1"/>
</dbReference>
<reference evidence="9" key="1">
    <citation type="submission" date="2016-04" db="UniProtKB">
        <authorList>
            <consortium name="WormBaseParasite"/>
        </authorList>
    </citation>
    <scope>IDENTIFICATION</scope>
</reference>
<evidence type="ECO:0000259" key="7">
    <source>
        <dbReference type="PROSITE" id="PS50106"/>
    </source>
</evidence>
<dbReference type="Gene3D" id="3.40.50.300">
    <property type="entry name" value="P-loop containing nucleotide triphosphate hydrolases"/>
    <property type="match status" value="1"/>
</dbReference>
<organism evidence="8 9">
    <name type="scientific">Syphacia muris</name>
    <dbReference type="NCBI Taxonomy" id="451379"/>
    <lineage>
        <taxon>Eukaryota</taxon>
        <taxon>Metazoa</taxon>
        <taxon>Ecdysozoa</taxon>
        <taxon>Nematoda</taxon>
        <taxon>Chromadorea</taxon>
        <taxon>Rhabditida</taxon>
        <taxon>Spirurina</taxon>
        <taxon>Oxyuridomorpha</taxon>
        <taxon>Oxyuroidea</taxon>
        <taxon>Oxyuridae</taxon>
        <taxon>Syphacia</taxon>
    </lineage>
</organism>
<dbReference type="InterPro" id="IPR035601">
    <property type="entry name" value="MPP5_SH3"/>
</dbReference>
<dbReference type="Pfam" id="PF07653">
    <property type="entry name" value="SH3_2"/>
    <property type="match status" value="1"/>
</dbReference>
<evidence type="ECO:0000256" key="1">
    <source>
        <dbReference type="ARBA" id="ARBA00007014"/>
    </source>
</evidence>
<dbReference type="PROSITE" id="PS50052">
    <property type="entry name" value="GUANYLATE_KINASE_2"/>
    <property type="match status" value="1"/>
</dbReference>
<dbReference type="SMART" id="SM00072">
    <property type="entry name" value="GuKc"/>
    <property type="match status" value="1"/>
</dbReference>
<feature type="domain" description="PDZ" evidence="7">
    <location>
        <begin position="226"/>
        <end position="306"/>
    </location>
</feature>
<dbReference type="AlphaFoldDB" id="A0A158R4K5"/>
<evidence type="ECO:0000313" key="9">
    <source>
        <dbReference type="WBParaSite" id="SMUV_0000363601-mRNA-1"/>
    </source>
</evidence>
<evidence type="ECO:0000256" key="2">
    <source>
        <dbReference type="ARBA" id="ARBA00022443"/>
    </source>
</evidence>
<accession>A0A158R4K5</accession>
<dbReference type="InterPro" id="IPR036028">
    <property type="entry name" value="SH3-like_dom_sf"/>
</dbReference>
<dbReference type="CDD" id="cd12036">
    <property type="entry name" value="SH3_MPP5"/>
    <property type="match status" value="1"/>
</dbReference>
<dbReference type="Proteomes" id="UP000046393">
    <property type="component" value="Unplaced"/>
</dbReference>
<keyword evidence="8" id="KW-1185">Reference proteome</keyword>
<dbReference type="InterPro" id="IPR001478">
    <property type="entry name" value="PDZ"/>
</dbReference>
<dbReference type="Pfam" id="PF00595">
    <property type="entry name" value="PDZ"/>
    <property type="match status" value="1"/>
</dbReference>
<dbReference type="InterPro" id="IPR036034">
    <property type="entry name" value="PDZ_sf"/>
</dbReference>
<dbReference type="PROSITE" id="PS50106">
    <property type="entry name" value="PDZ"/>
    <property type="match status" value="1"/>
</dbReference>
<feature type="region of interest" description="Disordered" evidence="4">
    <location>
        <begin position="1"/>
        <end position="26"/>
    </location>
</feature>
<dbReference type="SUPFAM" id="SSF52540">
    <property type="entry name" value="P-loop containing nucleoside triphosphate hydrolases"/>
    <property type="match status" value="1"/>
</dbReference>
<dbReference type="InterPro" id="IPR027417">
    <property type="entry name" value="P-loop_NTPase"/>
</dbReference>
<evidence type="ECO:0000256" key="4">
    <source>
        <dbReference type="SAM" id="MobiDB-lite"/>
    </source>
</evidence>
<dbReference type="SUPFAM" id="SSF50156">
    <property type="entry name" value="PDZ domain-like"/>
    <property type="match status" value="1"/>
</dbReference>
<feature type="domain" description="Guanylate kinase-like" evidence="6">
    <location>
        <begin position="458"/>
        <end position="640"/>
    </location>
</feature>
<dbReference type="WBParaSite" id="SMUV_0000363601-mRNA-1">
    <property type="protein sequence ID" value="SMUV_0000363601-mRNA-1"/>
    <property type="gene ID" value="SMUV_0000363601"/>
</dbReference>
<evidence type="ECO:0000313" key="8">
    <source>
        <dbReference type="Proteomes" id="UP000046393"/>
    </source>
</evidence>
<comment type="similarity">
    <text evidence="1">Belongs to the MAGUK family.</text>
</comment>
<dbReference type="PROSITE" id="PS50002">
    <property type="entry name" value="SH3"/>
    <property type="match status" value="1"/>
</dbReference>
<feature type="compositionally biased region" description="Polar residues" evidence="4">
    <location>
        <begin position="9"/>
        <end position="26"/>
    </location>
</feature>
<dbReference type="InterPro" id="IPR001452">
    <property type="entry name" value="SH3_domain"/>
</dbReference>
<keyword evidence="2 3" id="KW-0728">SH3 domain</keyword>
<dbReference type="CDD" id="cd00071">
    <property type="entry name" value="GMPK"/>
    <property type="match status" value="1"/>
</dbReference>
<dbReference type="Gene3D" id="2.30.30.40">
    <property type="entry name" value="SH3 Domains"/>
    <property type="match status" value="1"/>
</dbReference>